<protein>
    <recommendedName>
        <fullName evidence="3">RNase H type-1 domain-containing protein</fullName>
    </recommendedName>
</protein>
<keyword evidence="2" id="KW-1185">Reference proteome</keyword>
<gene>
    <name evidence="1" type="ORF">PHYSODRAFT_508467</name>
</gene>
<dbReference type="InterPro" id="IPR052055">
    <property type="entry name" value="Hepadnavirus_pol/RT"/>
</dbReference>
<reference evidence="1 2" key="1">
    <citation type="journal article" date="2006" name="Science">
        <title>Phytophthora genome sequences uncover evolutionary origins and mechanisms of pathogenesis.</title>
        <authorList>
            <person name="Tyler B.M."/>
            <person name="Tripathy S."/>
            <person name="Zhang X."/>
            <person name="Dehal P."/>
            <person name="Jiang R.H."/>
            <person name="Aerts A."/>
            <person name="Arredondo F.D."/>
            <person name="Baxter L."/>
            <person name="Bensasson D."/>
            <person name="Beynon J.L."/>
            <person name="Chapman J."/>
            <person name="Damasceno C.M."/>
            <person name="Dorrance A.E."/>
            <person name="Dou D."/>
            <person name="Dickerman A.W."/>
            <person name="Dubchak I.L."/>
            <person name="Garbelotto M."/>
            <person name="Gijzen M."/>
            <person name="Gordon S.G."/>
            <person name="Govers F."/>
            <person name="Grunwald N.J."/>
            <person name="Huang W."/>
            <person name="Ivors K.L."/>
            <person name="Jones R.W."/>
            <person name="Kamoun S."/>
            <person name="Krampis K."/>
            <person name="Lamour K.H."/>
            <person name="Lee M.K."/>
            <person name="McDonald W.H."/>
            <person name="Medina M."/>
            <person name="Meijer H.J."/>
            <person name="Nordberg E.K."/>
            <person name="Maclean D.J."/>
            <person name="Ospina-Giraldo M.D."/>
            <person name="Morris P.F."/>
            <person name="Phuntumart V."/>
            <person name="Putnam N.H."/>
            <person name="Rash S."/>
            <person name="Rose J.K."/>
            <person name="Sakihama Y."/>
            <person name="Salamov A.A."/>
            <person name="Savidor A."/>
            <person name="Scheuring C.F."/>
            <person name="Smith B.M."/>
            <person name="Sobral B.W."/>
            <person name="Terry A."/>
            <person name="Torto-Alalibo T.A."/>
            <person name="Win J."/>
            <person name="Xu Z."/>
            <person name="Zhang H."/>
            <person name="Grigoriev I.V."/>
            <person name="Rokhsar D.S."/>
            <person name="Boore J.L."/>
        </authorList>
    </citation>
    <scope>NUCLEOTIDE SEQUENCE [LARGE SCALE GENOMIC DNA]</scope>
    <source>
        <strain evidence="1 2">P6497</strain>
    </source>
</reference>
<dbReference type="KEGG" id="psoj:PHYSODRAFT_508467"/>
<evidence type="ECO:0008006" key="3">
    <source>
        <dbReference type="Google" id="ProtNLM"/>
    </source>
</evidence>
<sequence>MVNMLSDLAVKSRMHLADFIRLVRGQTADDPRPNKDLYELPRPPAPHLRTTWSRWNDVVRHGVVPEWLPQRPTLKSQRPPNHGSLSDHLPNVWRHIRKGQKEGRYLVVRASLAEQWKEVFISPLGVVAKAGTSPPDIRLINDYSFPQGESVNDFTDRTHLPEISYNPPGDITRRIFSLRQDPPFARILMMLGDVAGAFRHVPVLCLSVILPSWRSLNRRCKSRTSSMSGLLESSVQWTPVGVQAKQALFREASNTGTREGEGRRLESVLHVRFAKTFALNLLWCLRHISTCCPPARAFYQRLQGVGVALGRAGRRKLPTQAVEDLKWFRLILHHSSRCNRVRVKQFARLDEPTVNVFMDASNQGLCVLEPALKQFIRVQFTQADQELFLADQSANSINVRELHSAVLAALLWGPTWGRSSAHRPTQVRFWIDNTSAVSWTQRRASRQPLAQLNNRLLSLAEFNYSLVCTAAHIPGADNIMADAGSRAWPRADQHFDTWTNLPSGWTQVPVVAPYDDLSRLWEWCCANMPSLALPLPNIKDTGSSGCNSHDS</sequence>
<dbReference type="RefSeq" id="XP_009530103.1">
    <property type="nucleotide sequence ID" value="XM_009531808.1"/>
</dbReference>
<dbReference type="PANTHER" id="PTHR33050:SF7">
    <property type="entry name" value="RIBONUCLEASE H"/>
    <property type="match status" value="1"/>
</dbReference>
<dbReference type="CDD" id="cd09275">
    <property type="entry name" value="RNase_HI_RT_DIRS1"/>
    <property type="match status" value="1"/>
</dbReference>
<proteinExistence type="predicted"/>
<dbReference type="EMBL" id="JH159155">
    <property type="protein sequence ID" value="EGZ16354.1"/>
    <property type="molecule type" value="Genomic_DNA"/>
</dbReference>
<dbReference type="PANTHER" id="PTHR33050">
    <property type="entry name" value="REVERSE TRANSCRIPTASE DOMAIN-CONTAINING PROTEIN"/>
    <property type="match status" value="1"/>
</dbReference>
<accession>G4ZPU9</accession>
<evidence type="ECO:0000313" key="2">
    <source>
        <dbReference type="Proteomes" id="UP000002640"/>
    </source>
</evidence>
<dbReference type="AlphaFoldDB" id="G4ZPU9"/>
<evidence type="ECO:0000313" key="1">
    <source>
        <dbReference type="EMBL" id="EGZ16354.1"/>
    </source>
</evidence>
<organism evidence="1 2">
    <name type="scientific">Phytophthora sojae (strain P6497)</name>
    <name type="common">Soybean stem and root rot agent</name>
    <name type="synonym">Phytophthora megasperma f. sp. glycines</name>
    <dbReference type="NCBI Taxonomy" id="1094619"/>
    <lineage>
        <taxon>Eukaryota</taxon>
        <taxon>Sar</taxon>
        <taxon>Stramenopiles</taxon>
        <taxon>Oomycota</taxon>
        <taxon>Peronosporomycetes</taxon>
        <taxon>Peronosporales</taxon>
        <taxon>Peronosporaceae</taxon>
        <taxon>Phytophthora</taxon>
    </lineage>
</organism>
<dbReference type="STRING" id="1094619.G4ZPU9"/>
<dbReference type="Proteomes" id="UP000002640">
    <property type="component" value="Unassembled WGS sequence"/>
</dbReference>
<dbReference type="GeneID" id="20658874"/>
<dbReference type="InParanoid" id="G4ZPU9"/>
<name>G4ZPU9_PHYSP</name>